<evidence type="ECO:0000256" key="1">
    <source>
        <dbReference type="SAM" id="MobiDB-lite"/>
    </source>
</evidence>
<accession>A0A2H1WYX2</accession>
<name>A0A2H1WYX2_SPOFR</name>
<dbReference type="EMBL" id="ODYU01012107">
    <property type="protein sequence ID" value="SOQ58228.1"/>
    <property type="molecule type" value="Genomic_DNA"/>
</dbReference>
<gene>
    <name evidence="2" type="ORF">SFRICE_037690</name>
</gene>
<evidence type="ECO:0000313" key="2">
    <source>
        <dbReference type="EMBL" id="SOQ58228.1"/>
    </source>
</evidence>
<reference evidence="2" key="1">
    <citation type="submission" date="2016-07" db="EMBL/GenBank/DDBJ databases">
        <authorList>
            <person name="Bretaudeau A."/>
        </authorList>
    </citation>
    <scope>NUCLEOTIDE SEQUENCE</scope>
    <source>
        <strain evidence="2">Rice</strain>
        <tissue evidence="2">Whole body</tissue>
    </source>
</reference>
<feature type="region of interest" description="Disordered" evidence="1">
    <location>
        <begin position="39"/>
        <end position="99"/>
    </location>
</feature>
<feature type="region of interest" description="Disordered" evidence="1">
    <location>
        <begin position="1"/>
        <end position="21"/>
    </location>
</feature>
<feature type="compositionally biased region" description="Polar residues" evidence="1">
    <location>
        <begin position="84"/>
        <end position="99"/>
    </location>
</feature>
<sequence>MGKRSYVSSNGKRSAPPMDTCNIRGVTGDWYPFVEKGKSSNEFSCPESGKRECQTLTDQQPPRSYSCSSSRSPGKPARMKTAHNRNTQQNSVTQRADTNSACFSRTQYLLYRASSSSSVPSSSVDKR</sequence>
<organism evidence="2">
    <name type="scientific">Spodoptera frugiperda</name>
    <name type="common">Fall armyworm</name>
    <dbReference type="NCBI Taxonomy" id="7108"/>
    <lineage>
        <taxon>Eukaryota</taxon>
        <taxon>Metazoa</taxon>
        <taxon>Ecdysozoa</taxon>
        <taxon>Arthropoda</taxon>
        <taxon>Hexapoda</taxon>
        <taxon>Insecta</taxon>
        <taxon>Pterygota</taxon>
        <taxon>Neoptera</taxon>
        <taxon>Endopterygota</taxon>
        <taxon>Lepidoptera</taxon>
        <taxon>Glossata</taxon>
        <taxon>Ditrysia</taxon>
        <taxon>Noctuoidea</taxon>
        <taxon>Noctuidae</taxon>
        <taxon>Amphipyrinae</taxon>
        <taxon>Spodoptera</taxon>
    </lineage>
</organism>
<proteinExistence type="predicted"/>
<feature type="compositionally biased region" description="Polar residues" evidence="1">
    <location>
        <begin position="1"/>
        <end position="12"/>
    </location>
</feature>
<protein>
    <submittedName>
        <fullName evidence="2">SFRICE_037690</fullName>
    </submittedName>
</protein>
<feature type="compositionally biased region" description="Low complexity" evidence="1">
    <location>
        <begin position="61"/>
        <end position="73"/>
    </location>
</feature>
<dbReference type="AlphaFoldDB" id="A0A2H1WYX2"/>